<sequence>MVITVYFSVSVPFPVLDKHFVFVTGSSIKLGNWKANKALKLKKDKDDRWGGTTKLVGFPINYTYFIGYYIKSEKSIKKDVAVFQWETLLKPRSLKFSRAFVNQRVKLHDIFGEEGEDIKYNFDQVLPSDSMRLCQIKKNSNMVKKAELKKKEKELRKRKRQITNKNKQIKTLKQRVTELERDKQADRQIIERMQNANDRLTQRVDFLTNRLLGYEPNIQQQQQPNNDIGAGGNEQNLQLQPFINNNNFGQNIQQQPAGGAFGQNAVSVFVTQQFGSQGVGNTVTNVVARQVTQQGMPQQSTSNQTITIRDPFLETFAQYFDLSRQLDSQELWLDLFNDQEKSSAYSLSVAEKDKCLRLQEPGAYLLRLLGPVIWSRPEQIIVYIDKSEENLLEKNTSIDKDNSSIINQHLRLQCKASGFPTPLYQWLDDDRKLEGANQSSLLILRCPCTARNVFRCKVWNQVEEGKEWSEFYRATGKTFYSELVSDIVDLSSFAVPFADCENCYKQKMEELAKRLGDEHKPGNSNDNLNMHEDDPMTTIAPEELIASDKVALIISNRSYSPNMTNLITPHCDAETLADALQQLNFKTVTLGDLNLSEMKQMINAYKKLLGEGVYAIFYFAGHGFEANGQCYLLPIGAPANDYGPQDCLSMDLVMNEFRDFHPALNLILLDMCRRFLPLNIDAFVAYSERFRQGEIKINRNTVYGYATSEGIGAYEVKGEMNGVFMKYLKKRIKQPRPLLDMLNKVFLDIERDPKVRDVQIPELRSNLTKQRTLLDPSVEDLIPKDEDFQEFMEGKNKEDLNKGEDGRMLVSDCKTCSEWALSHLAYLRFPEN</sequence>
<dbReference type="InterPro" id="IPR007110">
    <property type="entry name" value="Ig-like_dom"/>
</dbReference>
<dbReference type="Pfam" id="PF00686">
    <property type="entry name" value="CBM_20"/>
    <property type="match status" value="1"/>
</dbReference>
<dbReference type="PROSITE" id="PS50208">
    <property type="entry name" value="CASPASE_P20"/>
    <property type="match status" value="1"/>
</dbReference>
<evidence type="ECO:0000313" key="4">
    <source>
        <dbReference type="Proteomes" id="UP000887561"/>
    </source>
</evidence>
<dbReference type="SUPFAM" id="SSF48726">
    <property type="entry name" value="Immunoglobulin"/>
    <property type="match status" value="1"/>
</dbReference>
<reference evidence="5" key="1">
    <citation type="submission" date="2022-11" db="UniProtKB">
        <authorList>
            <consortium name="WormBaseParasite"/>
        </authorList>
    </citation>
    <scope>IDENTIFICATION</scope>
</reference>
<accession>A0A915LIT5</accession>
<dbReference type="GO" id="GO:0004197">
    <property type="term" value="F:cysteine-type endopeptidase activity"/>
    <property type="evidence" value="ECO:0007669"/>
    <property type="project" value="InterPro"/>
</dbReference>
<feature type="domain" description="Caspase family p20" evidence="2">
    <location>
        <begin position="547"/>
        <end position="673"/>
    </location>
</feature>
<dbReference type="InterPro" id="IPR013783">
    <property type="entry name" value="Ig-like_fold"/>
</dbReference>
<dbReference type="InterPro" id="IPR036179">
    <property type="entry name" value="Ig-like_dom_sf"/>
</dbReference>
<dbReference type="InterPro" id="IPR001309">
    <property type="entry name" value="Pept_C14_p20"/>
</dbReference>
<protein>
    <submittedName>
        <fullName evidence="5">Uncharacterized protein</fullName>
    </submittedName>
</protein>
<dbReference type="GO" id="GO:2001070">
    <property type="term" value="F:starch binding"/>
    <property type="evidence" value="ECO:0007669"/>
    <property type="project" value="InterPro"/>
</dbReference>
<dbReference type="InterPro" id="IPR029030">
    <property type="entry name" value="Caspase-like_dom_sf"/>
</dbReference>
<dbReference type="PANTHER" id="PTHR22576">
    <property type="entry name" value="MUCOSA ASSOCIATED LYMPHOID TISSUE LYMPHOMA TRANSLOCATION PROTEIN 1/PARACASPASE"/>
    <property type="match status" value="1"/>
</dbReference>
<dbReference type="SUPFAM" id="SSF49452">
    <property type="entry name" value="Starch-binding domain-like"/>
    <property type="match status" value="1"/>
</dbReference>
<dbReference type="Gene3D" id="2.60.40.10">
    <property type="entry name" value="Immunoglobulins"/>
    <property type="match status" value="2"/>
</dbReference>
<keyword evidence="1" id="KW-0175">Coiled coil</keyword>
<keyword evidence="4" id="KW-1185">Reference proteome</keyword>
<proteinExistence type="predicted"/>
<organism evidence="4 5">
    <name type="scientific">Meloidogyne javanica</name>
    <name type="common">Root-knot nematode worm</name>
    <dbReference type="NCBI Taxonomy" id="6303"/>
    <lineage>
        <taxon>Eukaryota</taxon>
        <taxon>Metazoa</taxon>
        <taxon>Ecdysozoa</taxon>
        <taxon>Nematoda</taxon>
        <taxon>Chromadorea</taxon>
        <taxon>Rhabditida</taxon>
        <taxon>Tylenchina</taxon>
        <taxon>Tylenchomorpha</taxon>
        <taxon>Tylenchoidea</taxon>
        <taxon>Meloidogynidae</taxon>
        <taxon>Meloidogyninae</taxon>
        <taxon>Meloidogyne</taxon>
        <taxon>Meloidogyne incognita group</taxon>
    </lineage>
</organism>
<evidence type="ECO:0000259" key="2">
    <source>
        <dbReference type="PROSITE" id="PS50208"/>
    </source>
</evidence>
<dbReference type="SUPFAM" id="SSF52129">
    <property type="entry name" value="Caspase-like"/>
    <property type="match status" value="1"/>
</dbReference>
<evidence type="ECO:0000313" key="5">
    <source>
        <dbReference type="WBParaSite" id="scaffold1282_cov253.g2827"/>
    </source>
</evidence>
<dbReference type="PANTHER" id="PTHR22576:SF37">
    <property type="entry name" value="MUCOSA-ASSOCIATED LYMPHOID TISSUE LYMPHOMA TRANSLOCATION PROTEIN 1"/>
    <property type="match status" value="1"/>
</dbReference>
<dbReference type="AlphaFoldDB" id="A0A915LIT5"/>
<dbReference type="PROSITE" id="PS50835">
    <property type="entry name" value="IG_LIKE"/>
    <property type="match status" value="1"/>
</dbReference>
<evidence type="ECO:0000259" key="3">
    <source>
        <dbReference type="PROSITE" id="PS50835"/>
    </source>
</evidence>
<dbReference type="InterPro" id="IPR011600">
    <property type="entry name" value="Pept_C14_caspase"/>
</dbReference>
<dbReference type="InterPro" id="IPR052039">
    <property type="entry name" value="Caspase-related_regulators"/>
</dbReference>
<name>A0A915LIT5_MELJA</name>
<dbReference type="GO" id="GO:0006508">
    <property type="term" value="P:proteolysis"/>
    <property type="evidence" value="ECO:0007669"/>
    <property type="project" value="InterPro"/>
</dbReference>
<dbReference type="SMART" id="SM01065">
    <property type="entry name" value="CBM_2"/>
    <property type="match status" value="1"/>
</dbReference>
<dbReference type="Proteomes" id="UP000887561">
    <property type="component" value="Unplaced"/>
</dbReference>
<evidence type="ECO:0000256" key="1">
    <source>
        <dbReference type="SAM" id="Coils"/>
    </source>
</evidence>
<feature type="coiled-coil region" evidence="1">
    <location>
        <begin position="136"/>
        <end position="210"/>
    </location>
</feature>
<dbReference type="InterPro" id="IPR013784">
    <property type="entry name" value="Carb-bd-like_fold"/>
</dbReference>
<dbReference type="Gene3D" id="3.40.50.1460">
    <property type="match status" value="1"/>
</dbReference>
<dbReference type="WBParaSite" id="scaffold1282_cov253.g2827">
    <property type="protein sequence ID" value="scaffold1282_cov253.g2827"/>
    <property type="gene ID" value="scaffold1282_cov253.g2827"/>
</dbReference>
<dbReference type="InterPro" id="IPR002044">
    <property type="entry name" value="CBM20"/>
</dbReference>
<feature type="domain" description="Ig-like" evidence="3">
    <location>
        <begin position="377"/>
        <end position="469"/>
    </location>
</feature>
<dbReference type="Pfam" id="PF00656">
    <property type="entry name" value="Peptidase_C14"/>
    <property type="match status" value="1"/>
</dbReference>